<dbReference type="Pfam" id="PF00751">
    <property type="entry name" value="DM"/>
    <property type="match status" value="1"/>
</dbReference>
<feature type="region of interest" description="Disordered" evidence="7">
    <location>
        <begin position="389"/>
        <end position="413"/>
    </location>
</feature>
<evidence type="ECO:0000313" key="11">
    <source>
        <dbReference type="RefSeq" id="NP_001164688.1"/>
    </source>
</evidence>
<sequence>MEAALTVLRGPVTEKGARKPKCARCRNHGVISWLKGHKRHCRFRECTCPKCNLIAERQRVMAAQVALKRQQAAEDAIALGLRACSPGGPFPLITGSMWTPEIGEGRSEDDESDDNENDDNSGETNDKNKDVGKDGDERESPSTTSTPELNTDSSSHRQNYSNYNNLATAIPPFRPGRLSPIEILVRIFPLQKKTVLELVLQGCNGDLVKAIEHFLSANDSVMYASHLSSLKTSTASENSPPNHTSLANYVYNNTSLRSPPSQTINGKVPMGGVKSAFTPLPSPLGNPSPMSFSFPPRFHPYSTDMLLGRSPLFPRSADHNLFSSTVTPFPLPTLFPMPPPPLPPHSLSSKLPSNSASSILFSHHHPPGILSSQCHSSRVDMMAASSDGISDKLKLSSPGSSPSSPNIVLSDRK</sequence>
<evidence type="ECO:0000313" key="10">
    <source>
        <dbReference type="Proteomes" id="UP000694865"/>
    </source>
</evidence>
<feature type="compositionally biased region" description="Basic and acidic residues" evidence="7">
    <location>
        <begin position="124"/>
        <end position="140"/>
    </location>
</feature>
<dbReference type="SUPFAM" id="SSF82927">
    <property type="entry name" value="Cysteine-rich DNA binding domain, (DM domain)"/>
    <property type="match status" value="1"/>
</dbReference>
<dbReference type="GO" id="GO:0000981">
    <property type="term" value="F:DNA-binding transcription factor activity, RNA polymerase II-specific"/>
    <property type="evidence" value="ECO:0007669"/>
    <property type="project" value="TreeGrafter"/>
</dbReference>
<evidence type="ECO:0000256" key="4">
    <source>
        <dbReference type="ARBA" id="ARBA00023125"/>
    </source>
</evidence>
<dbReference type="AlphaFoldDB" id="D2XMR6"/>
<feature type="DNA-binding region" description="DM" evidence="6">
    <location>
        <begin position="22"/>
        <end position="69"/>
    </location>
</feature>
<dbReference type="Gene3D" id="4.10.1040.10">
    <property type="entry name" value="DM DNA-binding domain"/>
    <property type="match status" value="1"/>
</dbReference>
<dbReference type="InterPro" id="IPR001275">
    <property type="entry name" value="DM_DNA-bd"/>
</dbReference>
<name>D2XMR6_SACKO</name>
<reference evidence="11" key="2">
    <citation type="submission" date="2025-05" db="UniProtKB">
        <authorList>
            <consortium name="RefSeq"/>
        </authorList>
    </citation>
    <scope>IDENTIFICATION</scope>
</reference>
<dbReference type="OrthoDB" id="6162476at2759"/>
<comment type="subcellular location">
    <subcellularLocation>
        <location evidence="6">Nucleus</location>
    </subcellularLocation>
</comment>
<dbReference type="PANTHER" id="PTHR12322:SF118">
    <property type="entry name" value="DM DOMAIN-CONTAINING PROTEIN"/>
    <property type="match status" value="1"/>
</dbReference>
<comment type="similarity">
    <text evidence="1">Belongs to the DMRT family.</text>
</comment>
<dbReference type="InterPro" id="IPR036407">
    <property type="entry name" value="DM_DNA-bd_sf"/>
</dbReference>
<feature type="compositionally biased region" description="Acidic residues" evidence="7">
    <location>
        <begin position="107"/>
        <end position="121"/>
    </location>
</feature>
<evidence type="ECO:0000313" key="9">
    <source>
        <dbReference type="EMBL" id="ADB22403.1"/>
    </source>
</evidence>
<dbReference type="PANTHER" id="PTHR12322">
    <property type="entry name" value="DOUBLESEX AND MAB-3 RELATED TRANSCRIPTION FACTOR DMRT"/>
    <property type="match status" value="1"/>
</dbReference>
<evidence type="ECO:0000256" key="3">
    <source>
        <dbReference type="ARBA" id="ARBA00022833"/>
    </source>
</evidence>
<dbReference type="GO" id="GO:0000978">
    <property type="term" value="F:RNA polymerase II cis-regulatory region sequence-specific DNA binding"/>
    <property type="evidence" value="ECO:0007669"/>
    <property type="project" value="TreeGrafter"/>
</dbReference>
<evidence type="ECO:0000256" key="6">
    <source>
        <dbReference type="PROSITE-ProRule" id="PRU00070"/>
    </source>
</evidence>
<dbReference type="GO" id="GO:0007548">
    <property type="term" value="P:sex differentiation"/>
    <property type="evidence" value="ECO:0007669"/>
    <property type="project" value="TreeGrafter"/>
</dbReference>
<dbReference type="InterPro" id="IPR005173">
    <property type="entry name" value="DMA"/>
</dbReference>
<dbReference type="EMBL" id="GU211186">
    <property type="protein sequence ID" value="ADB22403.1"/>
    <property type="molecule type" value="mRNA"/>
</dbReference>
<dbReference type="Pfam" id="PF03474">
    <property type="entry name" value="DMA"/>
    <property type="match status" value="1"/>
</dbReference>
<dbReference type="GeneID" id="100329077"/>
<dbReference type="PROSITE" id="PS50809">
    <property type="entry name" value="DM_2"/>
    <property type="match status" value="1"/>
</dbReference>
<dbReference type="FunFam" id="4.10.1040.10:FF:000001">
    <property type="entry name" value="doublesex- and mab-3-related transcription factor 1"/>
    <property type="match status" value="1"/>
</dbReference>
<dbReference type="RefSeq" id="NP_001164688.1">
    <property type="nucleotide sequence ID" value="NM_001171217.1"/>
</dbReference>
<dbReference type="CDD" id="cd14370">
    <property type="entry name" value="CUE_DMA"/>
    <property type="match status" value="1"/>
</dbReference>
<proteinExistence type="evidence at transcript level"/>
<feature type="region of interest" description="Disordered" evidence="7">
    <location>
        <begin position="95"/>
        <end position="160"/>
    </location>
</feature>
<protein>
    <submittedName>
        <fullName evidence="9 11">Double sex and mab-3 related transcription factor</fullName>
    </submittedName>
</protein>
<evidence type="ECO:0000256" key="7">
    <source>
        <dbReference type="SAM" id="MobiDB-lite"/>
    </source>
</evidence>
<keyword evidence="3 6" id="KW-0862">Zinc</keyword>
<dbReference type="InterPro" id="IPR009060">
    <property type="entry name" value="UBA-like_sf"/>
</dbReference>
<keyword evidence="2 6" id="KW-0479">Metal-binding</keyword>
<feature type="compositionally biased region" description="Polar residues" evidence="7">
    <location>
        <begin position="141"/>
        <end position="160"/>
    </location>
</feature>
<keyword evidence="5 6" id="KW-0539">Nucleus</keyword>
<dbReference type="KEGG" id="sko:100329077"/>
<dbReference type="Proteomes" id="UP000694865">
    <property type="component" value="Unplaced"/>
</dbReference>
<accession>D2XMR6</accession>
<reference evidence="9" key="1">
    <citation type="submission" date="2009-11" db="EMBL/GenBank/DDBJ databases">
        <authorList>
            <person name="Freeman R.M.Jr."/>
            <person name="Wu M."/>
            <person name="Gerhart J."/>
        </authorList>
    </citation>
    <scope>NUCLEOTIDE SEQUENCE</scope>
</reference>
<dbReference type="InterPro" id="IPR026607">
    <property type="entry name" value="DMRT"/>
</dbReference>
<feature type="compositionally biased region" description="Low complexity" evidence="7">
    <location>
        <begin position="396"/>
        <end position="405"/>
    </location>
</feature>
<evidence type="ECO:0000256" key="5">
    <source>
        <dbReference type="ARBA" id="ARBA00023242"/>
    </source>
</evidence>
<dbReference type="PROSITE" id="PS40000">
    <property type="entry name" value="DM_1"/>
    <property type="match status" value="1"/>
</dbReference>
<keyword evidence="10" id="KW-1185">Reference proteome</keyword>
<evidence type="ECO:0000259" key="8">
    <source>
        <dbReference type="PROSITE" id="PS50809"/>
    </source>
</evidence>
<dbReference type="GO" id="GO:0046872">
    <property type="term" value="F:metal ion binding"/>
    <property type="evidence" value="ECO:0007669"/>
    <property type="project" value="UniProtKB-KW"/>
</dbReference>
<keyword evidence="4 6" id="KW-0238">DNA-binding</keyword>
<evidence type="ECO:0000256" key="2">
    <source>
        <dbReference type="ARBA" id="ARBA00022723"/>
    </source>
</evidence>
<gene>
    <name evidence="11" type="primary">LOC100329077</name>
</gene>
<feature type="domain" description="DM" evidence="8">
    <location>
        <begin position="22"/>
        <end position="69"/>
    </location>
</feature>
<dbReference type="GO" id="GO:0005634">
    <property type="term" value="C:nucleus"/>
    <property type="evidence" value="ECO:0007669"/>
    <property type="project" value="UniProtKB-SubCell"/>
</dbReference>
<evidence type="ECO:0000256" key="1">
    <source>
        <dbReference type="ARBA" id="ARBA00006834"/>
    </source>
</evidence>
<dbReference type="SMART" id="SM00301">
    <property type="entry name" value="DM"/>
    <property type="match status" value="1"/>
</dbReference>
<organism evidence="9">
    <name type="scientific">Saccoglossus kowalevskii</name>
    <name type="common">Acorn worm</name>
    <dbReference type="NCBI Taxonomy" id="10224"/>
    <lineage>
        <taxon>Eukaryota</taxon>
        <taxon>Metazoa</taxon>
        <taxon>Hemichordata</taxon>
        <taxon>Enteropneusta</taxon>
        <taxon>Harrimaniidae</taxon>
        <taxon>Saccoglossus</taxon>
    </lineage>
</organism>
<dbReference type="SUPFAM" id="SSF46934">
    <property type="entry name" value="UBA-like"/>
    <property type="match status" value="1"/>
</dbReference>